<sequence>MAGGVFGPVGLRLDYDTGGEALGGVVDEGAAEEVDRYLPGVPVVETGP</sequence>
<name>A0A6J4NXJ4_9ACTN</name>
<accession>A0A6J4NXJ4</accession>
<protein>
    <submittedName>
        <fullName evidence="1">Uncharacterized protein</fullName>
    </submittedName>
</protein>
<organism evidence="1">
    <name type="scientific">uncultured Rubrobacteraceae bacterium</name>
    <dbReference type="NCBI Taxonomy" id="349277"/>
    <lineage>
        <taxon>Bacteria</taxon>
        <taxon>Bacillati</taxon>
        <taxon>Actinomycetota</taxon>
        <taxon>Rubrobacteria</taxon>
        <taxon>Rubrobacterales</taxon>
        <taxon>Rubrobacteraceae</taxon>
        <taxon>environmental samples</taxon>
    </lineage>
</organism>
<reference evidence="1" key="1">
    <citation type="submission" date="2020-02" db="EMBL/GenBank/DDBJ databases">
        <authorList>
            <person name="Meier V. D."/>
        </authorList>
    </citation>
    <scope>NUCLEOTIDE SEQUENCE</scope>
    <source>
        <strain evidence="1">AVDCRST_MAG22</strain>
    </source>
</reference>
<dbReference type="EMBL" id="CADCUV010000037">
    <property type="protein sequence ID" value="CAA9394695.1"/>
    <property type="molecule type" value="Genomic_DNA"/>
</dbReference>
<proteinExistence type="predicted"/>
<dbReference type="AlphaFoldDB" id="A0A6J4NXJ4"/>
<evidence type="ECO:0000313" key="1">
    <source>
        <dbReference type="EMBL" id="CAA9394695.1"/>
    </source>
</evidence>
<gene>
    <name evidence="1" type="ORF">AVDCRST_MAG22-760</name>
</gene>